<organism evidence="1">
    <name type="scientific">mine drainage metagenome</name>
    <dbReference type="NCBI Taxonomy" id="410659"/>
    <lineage>
        <taxon>unclassified sequences</taxon>
        <taxon>metagenomes</taxon>
        <taxon>ecological metagenomes</taxon>
    </lineage>
</organism>
<protein>
    <submittedName>
        <fullName evidence="1">Uncharacterized protein</fullName>
    </submittedName>
</protein>
<dbReference type="EMBL" id="MLJW01004405">
    <property type="protein sequence ID" value="OIQ70029.1"/>
    <property type="molecule type" value="Genomic_DNA"/>
</dbReference>
<proteinExistence type="predicted"/>
<name>A0A1J5Q2D1_9ZZZZ</name>
<reference evidence="1" key="1">
    <citation type="submission" date="2016-10" db="EMBL/GenBank/DDBJ databases">
        <title>Sequence of Gallionella enrichment culture.</title>
        <authorList>
            <person name="Poehlein A."/>
            <person name="Muehling M."/>
            <person name="Daniel R."/>
        </authorList>
    </citation>
    <scope>NUCLEOTIDE SEQUENCE</scope>
</reference>
<gene>
    <name evidence="1" type="ORF">GALL_483620</name>
</gene>
<dbReference type="AlphaFoldDB" id="A0A1J5Q2D1"/>
<accession>A0A1J5Q2D1</accession>
<sequence length="69" mass="7598">MVNQLIGIKTRSPEQVKVICMQRVGGQQHQCVKHPAGVGRAARHVDDRQAAARDKVSPQQTALVLIFIL</sequence>
<comment type="caution">
    <text evidence="1">The sequence shown here is derived from an EMBL/GenBank/DDBJ whole genome shotgun (WGS) entry which is preliminary data.</text>
</comment>
<evidence type="ECO:0000313" key="1">
    <source>
        <dbReference type="EMBL" id="OIQ70029.1"/>
    </source>
</evidence>